<evidence type="ECO:0000256" key="3">
    <source>
        <dbReference type="ARBA" id="ARBA00022840"/>
    </source>
</evidence>
<evidence type="ECO:0000313" key="5">
    <source>
        <dbReference type="Proteomes" id="UP001159405"/>
    </source>
</evidence>
<comment type="similarity">
    <text evidence="1">Belongs to the heat shock protein 70 family.</text>
</comment>
<dbReference type="PANTHER" id="PTHR14187:SF5">
    <property type="entry name" value="HEAT SHOCK 70 KDA PROTEIN 12A"/>
    <property type="match status" value="1"/>
</dbReference>
<evidence type="ECO:0000256" key="2">
    <source>
        <dbReference type="ARBA" id="ARBA00022741"/>
    </source>
</evidence>
<name>A0ABN8NB89_9CNID</name>
<dbReference type="SUPFAM" id="SSF53067">
    <property type="entry name" value="Actin-like ATPase domain"/>
    <property type="match status" value="2"/>
</dbReference>
<proteinExistence type="inferred from homology"/>
<comment type="caution">
    <text evidence="4">The sequence shown here is derived from an EMBL/GenBank/DDBJ whole genome shotgun (WGS) entry which is preliminary data.</text>
</comment>
<sequence length="598" mass="67529">MASNAFEDSLLYLPKSTYLAVVAIDFGTTYSGFAFSFIKDQGRDAIFMNMDWVNEQGAQTSKTPTCLLLKPNLSFDSFGYEAIEKYAGLEGDGEEKEYLFFKHFKMALHKDETLDIDTTIKAANGETVKAKTVFAHSIRFLKDEAIKVIRQRTGDDNYNTDDIQWVLTVPAIWTPKAKQFMREAAYEAGVVLANNAEQLMIALEPEAAAIFCQEKNLSDFYSESGTRSVDGMLSEPNTNYMVIDIGGGTLDVTVHEIDDDGNIKEIYQVTGGPYGGIKVNEQFESLLDELFGEEKLKQYREQFPSDWLSLMNEFEGKKRGKRILDSSLMTNIRLPRSFVSLVTQSRSSAMERYGSREIKLKNNEYLSLSSGMMKKLFTPVVDQIKEHVKSLQRKPQLAKVQTMLLVGGFADSAFLQEEIKKEFSRKCTVLIPHHANAVVVQGAVMFGKKPAKITQRVTSTTYGADCTRNFIEGFHPEEKKFLVDGIEKCHDIFNRFVKENEVVKVGERIKKTYHPLRPNRKTLSFGFYITSNPNTQYTTDPGVTKIGSLKVQSPDTWRGKDRDIEVSMYFGGTEITATAWDISSGNRAQTTLDFFCRS</sequence>
<keyword evidence="5" id="KW-1185">Reference proteome</keyword>
<organism evidence="4 5">
    <name type="scientific">Porites lobata</name>
    <dbReference type="NCBI Taxonomy" id="104759"/>
    <lineage>
        <taxon>Eukaryota</taxon>
        <taxon>Metazoa</taxon>
        <taxon>Cnidaria</taxon>
        <taxon>Anthozoa</taxon>
        <taxon>Hexacorallia</taxon>
        <taxon>Scleractinia</taxon>
        <taxon>Fungiina</taxon>
        <taxon>Poritidae</taxon>
        <taxon>Porites</taxon>
    </lineage>
</organism>
<evidence type="ECO:0000313" key="4">
    <source>
        <dbReference type="EMBL" id="CAH3046941.1"/>
    </source>
</evidence>
<dbReference type="EMBL" id="CALNXK010000015">
    <property type="protein sequence ID" value="CAH3046941.1"/>
    <property type="molecule type" value="Genomic_DNA"/>
</dbReference>
<dbReference type="Proteomes" id="UP001159405">
    <property type="component" value="Unassembled WGS sequence"/>
</dbReference>
<gene>
    <name evidence="4" type="ORF">PLOB_00009910</name>
</gene>
<protein>
    <recommendedName>
        <fullName evidence="6">Heat shock 70 kDa protein 12A</fullName>
    </recommendedName>
</protein>
<dbReference type="InterPro" id="IPR043129">
    <property type="entry name" value="ATPase_NBD"/>
</dbReference>
<dbReference type="Pfam" id="PF00012">
    <property type="entry name" value="HSP70"/>
    <property type="match status" value="1"/>
</dbReference>
<keyword evidence="3" id="KW-0067">ATP-binding</keyword>
<keyword evidence="2" id="KW-0547">Nucleotide-binding</keyword>
<dbReference type="InterPro" id="IPR013126">
    <property type="entry name" value="Hsp_70_fam"/>
</dbReference>
<evidence type="ECO:0000256" key="1">
    <source>
        <dbReference type="ARBA" id="ARBA00007381"/>
    </source>
</evidence>
<reference evidence="4 5" key="1">
    <citation type="submission" date="2022-05" db="EMBL/GenBank/DDBJ databases">
        <authorList>
            <consortium name="Genoscope - CEA"/>
            <person name="William W."/>
        </authorList>
    </citation>
    <scope>NUCLEOTIDE SEQUENCE [LARGE SCALE GENOMIC DNA]</scope>
</reference>
<dbReference type="CDD" id="cd10229">
    <property type="entry name" value="ASKHA_NBD_HSP70_HSPA12"/>
    <property type="match status" value="1"/>
</dbReference>
<accession>A0ABN8NB89</accession>
<evidence type="ECO:0008006" key="6">
    <source>
        <dbReference type="Google" id="ProtNLM"/>
    </source>
</evidence>
<dbReference type="PANTHER" id="PTHR14187">
    <property type="entry name" value="ALPHA KINASE/ELONGATION FACTOR 2 KINASE"/>
    <property type="match status" value="1"/>
</dbReference>
<dbReference type="Gene3D" id="3.30.420.40">
    <property type="match status" value="2"/>
</dbReference>